<dbReference type="EMBL" id="JAUEPP010000004">
    <property type="protein sequence ID" value="KAK3345119.1"/>
    <property type="molecule type" value="Genomic_DNA"/>
</dbReference>
<evidence type="ECO:0000313" key="2">
    <source>
        <dbReference type="EMBL" id="KAK3345119.1"/>
    </source>
</evidence>
<sequence>MQANLFKLLAIAAAFSAVHSAPVETAEVTKAQVNGTQVNETQTNDSYRVAGLHLLRSSKPAIRGTFLISAKEGRREIFSSGLAGILPAGTTISANLGDVLSAFCTLTSAATHGRPAVSVWSKDSSPWRRSMDMGMA</sequence>
<comment type="caution">
    <text evidence="2">The sequence shown here is derived from an EMBL/GenBank/DDBJ whole genome shotgun (WGS) entry which is preliminary data.</text>
</comment>
<dbReference type="GeneID" id="87861833"/>
<accession>A0AAE0JEZ1</accession>
<evidence type="ECO:0000313" key="3">
    <source>
        <dbReference type="Proteomes" id="UP001278500"/>
    </source>
</evidence>
<proteinExistence type="predicted"/>
<dbReference type="Proteomes" id="UP001278500">
    <property type="component" value="Unassembled WGS sequence"/>
</dbReference>
<evidence type="ECO:0000256" key="1">
    <source>
        <dbReference type="SAM" id="SignalP"/>
    </source>
</evidence>
<dbReference type="RefSeq" id="XP_062681732.1">
    <property type="nucleotide sequence ID" value="XM_062824679.1"/>
</dbReference>
<keyword evidence="1" id="KW-0732">Signal</keyword>
<reference evidence="2" key="2">
    <citation type="submission" date="2023-06" db="EMBL/GenBank/DDBJ databases">
        <authorList>
            <consortium name="Lawrence Berkeley National Laboratory"/>
            <person name="Haridas S."/>
            <person name="Hensen N."/>
            <person name="Bonometti L."/>
            <person name="Westerberg I."/>
            <person name="Brannstrom I.O."/>
            <person name="Guillou S."/>
            <person name="Cros-Aarteil S."/>
            <person name="Calhoun S."/>
            <person name="Kuo A."/>
            <person name="Mondo S."/>
            <person name="Pangilinan J."/>
            <person name="Riley R."/>
            <person name="Labutti K."/>
            <person name="Andreopoulos B."/>
            <person name="Lipzen A."/>
            <person name="Chen C."/>
            <person name="Yanf M."/>
            <person name="Daum C."/>
            <person name="Ng V."/>
            <person name="Clum A."/>
            <person name="Steindorff A."/>
            <person name="Ohm R."/>
            <person name="Martin F."/>
            <person name="Silar P."/>
            <person name="Natvig D."/>
            <person name="Lalanne C."/>
            <person name="Gautier V."/>
            <person name="Ament-Velasquez S.L."/>
            <person name="Kruys A."/>
            <person name="Hutchinson M.I."/>
            <person name="Powell A.J."/>
            <person name="Barry K."/>
            <person name="Miller A.N."/>
            <person name="Grigoriev I.V."/>
            <person name="Debuchy R."/>
            <person name="Gladieux P."/>
            <person name="Thoren M.H."/>
            <person name="Johannesson H."/>
        </authorList>
    </citation>
    <scope>NUCLEOTIDE SEQUENCE</scope>
    <source>
        <strain evidence="2">CBS 560.94</strain>
    </source>
</reference>
<feature type="chain" id="PRO_5042165237" evidence="1">
    <location>
        <begin position="21"/>
        <end position="136"/>
    </location>
</feature>
<feature type="signal peptide" evidence="1">
    <location>
        <begin position="1"/>
        <end position="20"/>
    </location>
</feature>
<gene>
    <name evidence="2" type="ORF">B0H65DRAFT_427299</name>
</gene>
<keyword evidence="3" id="KW-1185">Reference proteome</keyword>
<protein>
    <submittedName>
        <fullName evidence="2">Uncharacterized protein</fullName>
    </submittedName>
</protein>
<organism evidence="2 3">
    <name type="scientific">Neurospora tetraspora</name>
    <dbReference type="NCBI Taxonomy" id="94610"/>
    <lineage>
        <taxon>Eukaryota</taxon>
        <taxon>Fungi</taxon>
        <taxon>Dikarya</taxon>
        <taxon>Ascomycota</taxon>
        <taxon>Pezizomycotina</taxon>
        <taxon>Sordariomycetes</taxon>
        <taxon>Sordariomycetidae</taxon>
        <taxon>Sordariales</taxon>
        <taxon>Sordariaceae</taxon>
        <taxon>Neurospora</taxon>
    </lineage>
</organism>
<dbReference type="AlphaFoldDB" id="A0AAE0JEZ1"/>
<reference evidence="2" key="1">
    <citation type="journal article" date="2023" name="Mol. Phylogenet. Evol.">
        <title>Genome-scale phylogeny and comparative genomics of the fungal order Sordariales.</title>
        <authorList>
            <person name="Hensen N."/>
            <person name="Bonometti L."/>
            <person name="Westerberg I."/>
            <person name="Brannstrom I.O."/>
            <person name="Guillou S."/>
            <person name="Cros-Aarteil S."/>
            <person name="Calhoun S."/>
            <person name="Haridas S."/>
            <person name="Kuo A."/>
            <person name="Mondo S."/>
            <person name="Pangilinan J."/>
            <person name="Riley R."/>
            <person name="LaButti K."/>
            <person name="Andreopoulos B."/>
            <person name="Lipzen A."/>
            <person name="Chen C."/>
            <person name="Yan M."/>
            <person name="Daum C."/>
            <person name="Ng V."/>
            <person name="Clum A."/>
            <person name="Steindorff A."/>
            <person name="Ohm R.A."/>
            <person name="Martin F."/>
            <person name="Silar P."/>
            <person name="Natvig D.O."/>
            <person name="Lalanne C."/>
            <person name="Gautier V."/>
            <person name="Ament-Velasquez S.L."/>
            <person name="Kruys A."/>
            <person name="Hutchinson M.I."/>
            <person name="Powell A.J."/>
            <person name="Barry K."/>
            <person name="Miller A.N."/>
            <person name="Grigoriev I.V."/>
            <person name="Debuchy R."/>
            <person name="Gladieux P."/>
            <person name="Hiltunen Thoren M."/>
            <person name="Johannesson H."/>
        </authorList>
    </citation>
    <scope>NUCLEOTIDE SEQUENCE</scope>
    <source>
        <strain evidence="2">CBS 560.94</strain>
    </source>
</reference>
<name>A0AAE0JEZ1_9PEZI</name>